<accession>A0A077ET23</accession>
<dbReference type="PIRSF" id="PIRSF003954">
    <property type="entry name" value="NS-S_OrthobunV"/>
    <property type="match status" value="1"/>
</dbReference>
<dbReference type="EMBL" id="KM215564">
    <property type="protein sequence ID" value="AIL54641.1"/>
    <property type="molecule type" value="Viral_cRNA"/>
</dbReference>
<keyword evidence="2" id="KW-1133">Transmembrane helix</keyword>
<keyword evidence="2" id="KW-0472">Membrane</keyword>
<protein>
    <recommendedName>
        <fullName evidence="1">Non-structural protein NS-S</fullName>
    </recommendedName>
</protein>
<evidence type="ECO:0000256" key="1">
    <source>
        <dbReference type="ARBA" id="ARBA00014100"/>
    </source>
</evidence>
<keyword evidence="2" id="KW-0812">Transmembrane</keyword>
<evidence type="ECO:0000256" key="2">
    <source>
        <dbReference type="SAM" id="Phobius"/>
    </source>
</evidence>
<proteinExistence type="predicted"/>
<dbReference type="GO" id="GO:0016032">
    <property type="term" value="P:viral process"/>
    <property type="evidence" value="ECO:0007669"/>
    <property type="project" value="InterPro"/>
</dbReference>
<sequence length="97" mass="11148">MMLHQQVQTDLIPMQGMWHLLLHMPDRTIFLLLGSSSSMLPRPRMLSREDQRGRLVLNLASGRWRWSIIIFLATGTIQLVTTILPSTEFQAISQDGF</sequence>
<evidence type="ECO:0000313" key="3">
    <source>
        <dbReference type="EMBL" id="AIL54641.1"/>
    </source>
</evidence>
<feature type="transmembrane region" description="Helical" evidence="2">
    <location>
        <begin position="64"/>
        <end position="84"/>
    </location>
</feature>
<reference evidence="3" key="1">
    <citation type="journal article" date="2015" name="Am. J. Trop. Med. Hyg.">
        <title>Arboviruses in north dakota, 2003-2006.</title>
        <authorList>
            <person name="Anderson J.F."/>
            <person name="Main A.J."/>
            <person name="Armstrong P.M."/>
            <person name="Andreadis T.G."/>
            <person name="Ferrandino F.J."/>
        </authorList>
    </citation>
    <scope>NUCLEOTIDE SEQUENCE</scope>
    <source>
        <strain evidence="3">ND3374</strain>
    </source>
</reference>
<organism evidence="3">
    <name type="scientific">Trivittatus virus</name>
    <dbReference type="NCBI Taxonomy" id="35516"/>
    <lineage>
        <taxon>Viruses</taxon>
        <taxon>Riboviria</taxon>
        <taxon>Orthornavirae</taxon>
        <taxon>Negarnaviricota</taxon>
        <taxon>Polyploviricotina</taxon>
        <taxon>Bunyaviricetes</taxon>
        <taxon>Elliovirales</taxon>
        <taxon>Peribunyaviridae</taxon>
        <taxon>Orthobunyavirus</taxon>
        <taxon>Orthobunyavirus infirmati</taxon>
        <taxon>Orthobunyavirus achiotei</taxon>
    </lineage>
</organism>
<name>A0A077ET23_9VIRU</name>
<dbReference type="Pfam" id="PF01104">
    <property type="entry name" value="Bunya_NS-S"/>
    <property type="match status" value="1"/>
</dbReference>
<dbReference type="InterPro" id="IPR000797">
    <property type="entry name" value="Bunya_NSs"/>
</dbReference>